<organism evidence="2 3">
    <name type="scientific">Brevibacillus reuszeri</name>
    <dbReference type="NCBI Taxonomy" id="54915"/>
    <lineage>
        <taxon>Bacteria</taxon>
        <taxon>Bacillati</taxon>
        <taxon>Bacillota</taxon>
        <taxon>Bacilli</taxon>
        <taxon>Bacillales</taxon>
        <taxon>Paenibacillaceae</taxon>
        <taxon>Brevibacillus</taxon>
    </lineage>
</organism>
<reference evidence="2" key="2">
    <citation type="submission" date="2015-07" db="EMBL/GenBank/DDBJ databases">
        <title>MeaNS - Measles Nucleotide Surveillance Program.</title>
        <authorList>
            <person name="Tran T."/>
            <person name="Druce J."/>
        </authorList>
    </citation>
    <scope>NUCLEOTIDE SEQUENCE</scope>
    <source>
        <strain evidence="2">DSM 9887</strain>
    </source>
</reference>
<evidence type="ECO:0000313" key="3">
    <source>
        <dbReference type="Proteomes" id="UP000036834"/>
    </source>
</evidence>
<sequence>MQTLEKPPADLRKPQGVHFYASKDINLSTKPGNIDNQVPLEKATNTTTIVSKELHGYVGEAQSESASLNISTQADEICSKIKCHHRPRPGIVSNHF</sequence>
<evidence type="ECO:0000313" key="2">
    <source>
        <dbReference type="EMBL" id="KNB73059.1"/>
    </source>
</evidence>
<name>A0A0K9YWF6_9BACL</name>
<dbReference type="AlphaFoldDB" id="A0A0K9YWF6"/>
<dbReference type="PATRIC" id="fig|54915.3.peg.820"/>
<evidence type="ECO:0000313" key="1">
    <source>
        <dbReference type="EMBL" id="GED73083.1"/>
    </source>
</evidence>
<dbReference type="Proteomes" id="UP000319578">
    <property type="component" value="Unassembled WGS sequence"/>
</dbReference>
<dbReference type="EMBL" id="BJON01000042">
    <property type="protein sequence ID" value="GED73083.1"/>
    <property type="molecule type" value="Genomic_DNA"/>
</dbReference>
<gene>
    <name evidence="2" type="ORF">ADS79_09495</name>
    <name evidence="1" type="ORF">BRE01_67850</name>
</gene>
<keyword evidence="4" id="KW-1185">Reference proteome</keyword>
<reference evidence="1 4" key="3">
    <citation type="submission" date="2019-06" db="EMBL/GenBank/DDBJ databases">
        <title>Whole genome shotgun sequence of Brevibacillus reuszeri NBRC 15719.</title>
        <authorList>
            <person name="Hosoyama A."/>
            <person name="Uohara A."/>
            <person name="Ohji S."/>
            <person name="Ichikawa N."/>
        </authorList>
    </citation>
    <scope>NUCLEOTIDE SEQUENCE [LARGE SCALE GENOMIC DNA]</scope>
    <source>
        <strain evidence="1 4">NBRC 15719</strain>
    </source>
</reference>
<protein>
    <submittedName>
        <fullName evidence="2">Uncharacterized protein</fullName>
    </submittedName>
</protein>
<accession>A0A0K9YWF6</accession>
<dbReference type="Proteomes" id="UP000036834">
    <property type="component" value="Unassembled WGS sequence"/>
</dbReference>
<dbReference type="STRING" id="54915.ADS79_09495"/>
<evidence type="ECO:0000313" key="4">
    <source>
        <dbReference type="Proteomes" id="UP000319578"/>
    </source>
</evidence>
<reference evidence="3" key="1">
    <citation type="submission" date="2015-07" db="EMBL/GenBank/DDBJ databases">
        <title>Genome sequencing project for genomic taxonomy and phylogenomics of Bacillus-like bacteria.</title>
        <authorList>
            <person name="Liu B."/>
            <person name="Wang J."/>
            <person name="Zhu Y."/>
            <person name="Liu G."/>
            <person name="Chen Q."/>
            <person name="Chen Z."/>
            <person name="Lan J."/>
            <person name="Che J."/>
            <person name="Ge C."/>
            <person name="Shi H."/>
            <person name="Pan Z."/>
            <person name="Liu X."/>
        </authorList>
    </citation>
    <scope>NUCLEOTIDE SEQUENCE [LARGE SCALE GENOMIC DNA]</scope>
    <source>
        <strain evidence="3">DSM 9887</strain>
    </source>
</reference>
<dbReference type="EMBL" id="LGIQ01000006">
    <property type="protein sequence ID" value="KNB73059.1"/>
    <property type="molecule type" value="Genomic_DNA"/>
</dbReference>
<comment type="caution">
    <text evidence="2">The sequence shown here is derived from an EMBL/GenBank/DDBJ whole genome shotgun (WGS) entry which is preliminary data.</text>
</comment>
<proteinExistence type="predicted"/>